<accession>A0A7E4ZS67</accession>
<evidence type="ECO:0000313" key="2">
    <source>
        <dbReference type="Proteomes" id="UP000492821"/>
    </source>
</evidence>
<keyword evidence="1" id="KW-0175">Coiled coil</keyword>
<dbReference type="Proteomes" id="UP000492821">
    <property type="component" value="Unassembled WGS sequence"/>
</dbReference>
<organism evidence="2 3">
    <name type="scientific">Panagrellus redivivus</name>
    <name type="common">Microworm</name>
    <dbReference type="NCBI Taxonomy" id="6233"/>
    <lineage>
        <taxon>Eukaryota</taxon>
        <taxon>Metazoa</taxon>
        <taxon>Ecdysozoa</taxon>
        <taxon>Nematoda</taxon>
        <taxon>Chromadorea</taxon>
        <taxon>Rhabditida</taxon>
        <taxon>Tylenchina</taxon>
        <taxon>Panagrolaimomorpha</taxon>
        <taxon>Panagrolaimoidea</taxon>
        <taxon>Panagrolaimidae</taxon>
        <taxon>Panagrellus</taxon>
    </lineage>
</organism>
<evidence type="ECO:0000313" key="3">
    <source>
        <dbReference type="WBParaSite" id="Pan_g1435.t1"/>
    </source>
</evidence>
<name>A0A7E4ZS67_PANRE</name>
<dbReference type="WBParaSite" id="Pan_g1435.t1">
    <property type="protein sequence ID" value="Pan_g1435.t1"/>
    <property type="gene ID" value="Pan_g1435"/>
</dbReference>
<proteinExistence type="predicted"/>
<feature type="coiled-coil region" evidence="1">
    <location>
        <begin position="65"/>
        <end position="99"/>
    </location>
</feature>
<sequence>MVAAQPNATPCIRPCVQLMQKLELDQEKMDDVSNKLRSKLIASLLENDILTAENYTEDVDDDTSSKKEDDLLERANQQIKNLIQQLLDKDAEITNLKAQLSSNGFLPATAAPNVRRPT</sequence>
<protein>
    <submittedName>
        <fullName evidence="3">BAG domain-containing protein</fullName>
    </submittedName>
</protein>
<reference evidence="2" key="1">
    <citation type="journal article" date="2013" name="Genetics">
        <title>The draft genome and transcriptome of Panagrellus redivivus are shaped by the harsh demands of a free-living lifestyle.</title>
        <authorList>
            <person name="Srinivasan J."/>
            <person name="Dillman A.R."/>
            <person name="Macchietto M.G."/>
            <person name="Heikkinen L."/>
            <person name="Lakso M."/>
            <person name="Fracchia K.M."/>
            <person name="Antoshechkin I."/>
            <person name="Mortazavi A."/>
            <person name="Wong G."/>
            <person name="Sternberg P.W."/>
        </authorList>
    </citation>
    <scope>NUCLEOTIDE SEQUENCE [LARGE SCALE GENOMIC DNA]</scope>
    <source>
        <strain evidence="2">MT8872</strain>
    </source>
</reference>
<keyword evidence="2" id="KW-1185">Reference proteome</keyword>
<dbReference type="AlphaFoldDB" id="A0A7E4ZS67"/>
<evidence type="ECO:0000256" key="1">
    <source>
        <dbReference type="SAM" id="Coils"/>
    </source>
</evidence>
<reference evidence="3" key="2">
    <citation type="submission" date="2020-10" db="UniProtKB">
        <authorList>
            <consortium name="WormBaseParasite"/>
        </authorList>
    </citation>
    <scope>IDENTIFICATION</scope>
</reference>